<dbReference type="EMBL" id="QPMM01000013">
    <property type="protein sequence ID" value="RFS19474.1"/>
    <property type="molecule type" value="Genomic_DNA"/>
</dbReference>
<name>A0A3E1Y458_9BACT</name>
<organism evidence="1 2">
    <name type="scientific">Chitinophaga silvatica</name>
    <dbReference type="NCBI Taxonomy" id="2282649"/>
    <lineage>
        <taxon>Bacteria</taxon>
        <taxon>Pseudomonadati</taxon>
        <taxon>Bacteroidota</taxon>
        <taxon>Chitinophagia</taxon>
        <taxon>Chitinophagales</taxon>
        <taxon>Chitinophagaceae</taxon>
        <taxon>Chitinophaga</taxon>
    </lineage>
</organism>
<keyword evidence="2" id="KW-1185">Reference proteome</keyword>
<evidence type="ECO:0000313" key="2">
    <source>
        <dbReference type="Proteomes" id="UP000260644"/>
    </source>
</evidence>
<sequence length="310" mass="36755">MPKYTDKYLTPQQVDDFLKSKEIDSTYHDLFRERLENFFMEVELEGDDSYSKDEWGNSALKYGHAYVTAYDKLLKAGHGILWASAYAHQAWLRDEENSFREAWDTVYDEDEQLAREELDIYCRGLNLNEHYKQRFILAVTEDFYNLRKALEVAATWSSTYQKLINTGKTEFYAKLYADTAEVFSPVYTEKYVNTYQAELDNGRDDNYAEVKASYAADMYDTRDRFGAKLSEEKRDEIETAIKGYIDGWDYARNHGLKQGFVEWYQNTYMERWMIPELSKLKGEELTQKIVEISLKRYNEAIEKEQKRGYK</sequence>
<protein>
    <submittedName>
        <fullName evidence="1">Uncharacterized protein</fullName>
    </submittedName>
</protein>
<dbReference type="Proteomes" id="UP000260644">
    <property type="component" value="Unassembled WGS sequence"/>
</dbReference>
<gene>
    <name evidence="1" type="ORF">DVR12_22840</name>
</gene>
<dbReference type="OrthoDB" id="1325700at2"/>
<evidence type="ECO:0000313" key="1">
    <source>
        <dbReference type="EMBL" id="RFS19474.1"/>
    </source>
</evidence>
<comment type="caution">
    <text evidence="1">The sequence shown here is derived from an EMBL/GenBank/DDBJ whole genome shotgun (WGS) entry which is preliminary data.</text>
</comment>
<proteinExistence type="predicted"/>
<dbReference type="RefSeq" id="WP_116978128.1">
    <property type="nucleotide sequence ID" value="NZ_QPMM01000013.1"/>
</dbReference>
<accession>A0A3E1Y458</accession>
<dbReference type="AlphaFoldDB" id="A0A3E1Y458"/>
<reference evidence="1 2" key="1">
    <citation type="submission" date="2018-07" db="EMBL/GenBank/DDBJ databases">
        <title>Chitinophaga K2CV101002-2 sp. nov., isolated from a monsoon evergreen broad-leaved forest soil.</title>
        <authorList>
            <person name="Lv Y."/>
        </authorList>
    </citation>
    <scope>NUCLEOTIDE SEQUENCE [LARGE SCALE GENOMIC DNA]</scope>
    <source>
        <strain evidence="1 2">GDMCC 1.1288</strain>
    </source>
</reference>